<reference evidence="1 2" key="1">
    <citation type="journal article" date="2024" name="Plant J.">
        <title>Genome sequences and population genomics reveal climatic adaptation and genomic divergence between two closely related sweetgum species.</title>
        <authorList>
            <person name="Xu W.Q."/>
            <person name="Ren C.Q."/>
            <person name="Zhang X.Y."/>
            <person name="Comes H.P."/>
            <person name="Liu X.H."/>
            <person name="Li Y.G."/>
            <person name="Kettle C.J."/>
            <person name="Jalonen R."/>
            <person name="Gaisberger H."/>
            <person name="Ma Y.Z."/>
            <person name="Qiu Y.X."/>
        </authorList>
    </citation>
    <scope>NUCLEOTIDE SEQUENCE [LARGE SCALE GENOMIC DNA]</scope>
    <source>
        <strain evidence="1">Hangzhou</strain>
    </source>
</reference>
<accession>A0AAP0S644</accession>
<gene>
    <name evidence="1" type="ORF">L1049_019687</name>
</gene>
<dbReference type="Proteomes" id="UP001415857">
    <property type="component" value="Unassembled WGS sequence"/>
</dbReference>
<keyword evidence="2" id="KW-1185">Reference proteome</keyword>
<dbReference type="AlphaFoldDB" id="A0AAP0S644"/>
<organism evidence="1 2">
    <name type="scientific">Liquidambar formosana</name>
    <name type="common">Formosan gum</name>
    <dbReference type="NCBI Taxonomy" id="63359"/>
    <lineage>
        <taxon>Eukaryota</taxon>
        <taxon>Viridiplantae</taxon>
        <taxon>Streptophyta</taxon>
        <taxon>Embryophyta</taxon>
        <taxon>Tracheophyta</taxon>
        <taxon>Spermatophyta</taxon>
        <taxon>Magnoliopsida</taxon>
        <taxon>eudicotyledons</taxon>
        <taxon>Gunneridae</taxon>
        <taxon>Pentapetalae</taxon>
        <taxon>Saxifragales</taxon>
        <taxon>Altingiaceae</taxon>
        <taxon>Liquidambar</taxon>
    </lineage>
</organism>
<evidence type="ECO:0000313" key="2">
    <source>
        <dbReference type="Proteomes" id="UP001415857"/>
    </source>
</evidence>
<protein>
    <submittedName>
        <fullName evidence="1">Uncharacterized protein</fullName>
    </submittedName>
</protein>
<dbReference type="EMBL" id="JBBPBK010000001">
    <property type="protein sequence ID" value="KAK9291738.1"/>
    <property type="molecule type" value="Genomic_DNA"/>
</dbReference>
<comment type="caution">
    <text evidence="1">The sequence shown here is derived from an EMBL/GenBank/DDBJ whole genome shotgun (WGS) entry which is preliminary data.</text>
</comment>
<proteinExistence type="predicted"/>
<sequence>MGENSLSDFFEDSEFGDTNLAGATSPDDLFSIFESLEGVAEFPPMTPLDETIMSSKEGEETPRLGVPEIYFFKCSSRV</sequence>
<name>A0AAP0S644_LIQFO</name>
<evidence type="ECO:0000313" key="1">
    <source>
        <dbReference type="EMBL" id="KAK9291738.1"/>
    </source>
</evidence>